<dbReference type="SMART" id="SM00965">
    <property type="entry name" value="STN"/>
    <property type="match status" value="1"/>
</dbReference>
<keyword evidence="4" id="KW-0406">Ion transport</keyword>
<keyword evidence="4" id="KW-0410">Iron transport</keyword>
<evidence type="ECO:0000256" key="8">
    <source>
        <dbReference type="ARBA" id="ARBA00023136"/>
    </source>
</evidence>
<dbReference type="InterPro" id="IPR012910">
    <property type="entry name" value="Plug_dom"/>
</dbReference>
<dbReference type="InterPro" id="IPR039426">
    <property type="entry name" value="TonB-dep_rcpt-like"/>
</dbReference>
<dbReference type="InterPro" id="IPR000531">
    <property type="entry name" value="Beta-barrel_TonB"/>
</dbReference>
<evidence type="ECO:0000256" key="5">
    <source>
        <dbReference type="ARBA" id="ARBA00022692"/>
    </source>
</evidence>
<proteinExistence type="inferred from homology"/>
<dbReference type="FunFam" id="2.60.40.1120:FF:000003">
    <property type="entry name" value="Outer membrane protein Omp121"/>
    <property type="match status" value="1"/>
</dbReference>
<dbReference type="InterPro" id="IPR023997">
    <property type="entry name" value="TonB-dep_OMP_SusC/RagA_CS"/>
</dbReference>
<dbReference type="EMBL" id="AQHW01000012">
    <property type="protein sequence ID" value="KKB57601.1"/>
    <property type="molecule type" value="Genomic_DNA"/>
</dbReference>
<evidence type="ECO:0000256" key="4">
    <source>
        <dbReference type="ARBA" id="ARBA00022496"/>
    </source>
</evidence>
<dbReference type="InterPro" id="IPR023996">
    <property type="entry name" value="TonB-dep_OMP_SusC/RagA"/>
</dbReference>
<evidence type="ECO:0000313" key="13">
    <source>
        <dbReference type="EMBL" id="KKB57601.1"/>
    </source>
</evidence>
<evidence type="ECO:0000256" key="10">
    <source>
        <dbReference type="PROSITE-ProRule" id="PRU01360"/>
    </source>
</evidence>
<keyword evidence="2 10" id="KW-0813">Transport</keyword>
<accession>A0A0F5JII0</accession>
<comment type="similarity">
    <text evidence="10 11">Belongs to the TonB-dependent receptor family.</text>
</comment>
<comment type="caution">
    <text evidence="13">The sequence shown here is derived from an EMBL/GenBank/DDBJ whole genome shotgun (WGS) entry which is preliminary data.</text>
</comment>
<sequence>MKFIMKSMSCDNKKSPWLRKTLFIMRCILLFLLLGTMQITASVTYSQSVKFSLNVENSSVQDVLSIIEQKSAFYFTYNVNQINTQRKVSITIEDKTVTEVLDQLFEKEGVKYLISDKHIVLYKADKAVPALENINQQKGITISGVVKDSNGEPIVGANVLEKSATNGTVTNMDGQFTLTVPANAKLVISYIGYNTQEINVAGRTVINVTLSEDFKALDEIVVVGYGTQKKVNLTGSVASVSSDDIKDRVQTDVLSSIQGTVPGVTIISRPGKDVSINFRGRGNLGTSEPLYVIDGAIADATFFSNLDPNSIENISFLKDAASSAIYGSRAAYGVVLVTTKQGKDGRMEVSYSGMVGMKAPSYTQDLVNSWEYAELYNEALYNTNPSAGKNQGYSDSDIELFRKGTEPDLYPNTNWVDLVFDDWTVTTKHSLNFSGGTKKLRYFAGLGYVYDTENIRNRDTRRYNLNLNVSSDVTDWLTFRGSVKYIQRNKDIDGGTPSFDNMLIVPSTFVARQSNGEWGSVESGHEASGTFAGGNPLRAYSTNDWTKNTVENSMYELAFDLKPIKGLVITGQGTYKSYEYKNKAYTSLKDDVPSFLNPGTVIGGTGNTVNSMEVNWKKHNFLTYTGTASYNWTKDIHSLSALAGVSYEHYQEETLMASRQDFPADSFDDLSAGATSGSLYKNGSSMQEYKMFSYFGRINYTLMERYMLEANFRADASSRFHADNRWGYFPSFSAGWRISEESFMESTRHIIDNLKLRASYGTLGNINNVGNYDYFQNYGSRKISDVDAYYSFGDSPAKVIEETKPANPSLNWEKVALTDIGLDFDLWNGKLSGTADYYIKNTSNILLAYNVPLETGIANAPSQNVAKVRNRGFEFALAHRNTIGDVSYMISANIATNNNEITDLSSSNDIIKNLENGHGVAKYILREGESIGSFYGFKSDGLYTQEEIDAGHYYTYGGVTPNAGDTKFIPQRKLNWGEEITDNDRMIIGCEVPDFTYGINLSVNYKNFEFSIFGQGISGADVAFEVYQVHPFFHGQDNPRKYHMGRWTEANPNPHAIYPRIYTASSPHTTYNRAFNDYHLFDADYFRFKTMTLGYNIPKNVVSRLGISSLKVYLTGENLFTIRADKKMKDFDPEATSSTVRALGSKSLAFGVNVSF</sequence>
<feature type="domain" description="Secretin/TonB short N-terminal" evidence="12">
    <location>
        <begin position="73"/>
        <end position="124"/>
    </location>
</feature>
<evidence type="ECO:0000256" key="11">
    <source>
        <dbReference type="RuleBase" id="RU003357"/>
    </source>
</evidence>
<keyword evidence="14" id="KW-1185">Reference proteome</keyword>
<keyword evidence="5 10" id="KW-0812">Transmembrane</keyword>
<dbReference type="STRING" id="1203610.HMPREF1536_01916"/>
<keyword evidence="7 11" id="KW-0798">TonB box</keyword>
<dbReference type="Pfam" id="PF00593">
    <property type="entry name" value="TonB_dep_Rec_b-barrel"/>
    <property type="match status" value="1"/>
</dbReference>
<evidence type="ECO:0000256" key="9">
    <source>
        <dbReference type="ARBA" id="ARBA00023237"/>
    </source>
</evidence>
<dbReference type="Gene3D" id="2.60.40.1120">
    <property type="entry name" value="Carboxypeptidase-like, regulatory domain"/>
    <property type="match status" value="1"/>
</dbReference>
<dbReference type="InterPro" id="IPR036942">
    <property type="entry name" value="Beta-barrel_TonB_sf"/>
</dbReference>
<evidence type="ECO:0000256" key="3">
    <source>
        <dbReference type="ARBA" id="ARBA00022452"/>
    </source>
</evidence>
<dbReference type="InterPro" id="IPR008969">
    <property type="entry name" value="CarboxyPept-like_regulatory"/>
</dbReference>
<gene>
    <name evidence="13" type="ORF">HMPREF1536_01916</name>
</gene>
<keyword evidence="6" id="KW-0408">Iron</keyword>
<dbReference type="SUPFAM" id="SSF56935">
    <property type="entry name" value="Porins"/>
    <property type="match status" value="1"/>
</dbReference>
<keyword evidence="8 10" id="KW-0472">Membrane</keyword>
<evidence type="ECO:0000256" key="6">
    <source>
        <dbReference type="ARBA" id="ARBA00023004"/>
    </source>
</evidence>
<dbReference type="PROSITE" id="PS52016">
    <property type="entry name" value="TONB_DEPENDENT_REC_3"/>
    <property type="match status" value="1"/>
</dbReference>
<evidence type="ECO:0000256" key="7">
    <source>
        <dbReference type="ARBA" id="ARBA00023077"/>
    </source>
</evidence>
<dbReference type="GO" id="GO:0009279">
    <property type="term" value="C:cell outer membrane"/>
    <property type="evidence" value="ECO:0007669"/>
    <property type="project" value="UniProtKB-SubCell"/>
</dbReference>
<dbReference type="Pfam" id="PF13715">
    <property type="entry name" value="CarbopepD_reg_2"/>
    <property type="match status" value="1"/>
</dbReference>
<evidence type="ECO:0000259" key="12">
    <source>
        <dbReference type="SMART" id="SM00965"/>
    </source>
</evidence>
<dbReference type="NCBIfam" id="TIGR04057">
    <property type="entry name" value="SusC_RagA_signa"/>
    <property type="match status" value="1"/>
</dbReference>
<keyword evidence="9 10" id="KW-0998">Cell outer membrane</keyword>
<reference evidence="13 14" key="1">
    <citation type="submission" date="2013-04" db="EMBL/GenBank/DDBJ databases">
        <title>The Genome Sequence of Parabacteroides gordonii DSM 23371.</title>
        <authorList>
            <consortium name="The Broad Institute Genomics Platform"/>
            <person name="Earl A."/>
            <person name="Ward D."/>
            <person name="Feldgarden M."/>
            <person name="Gevers D."/>
            <person name="Martens E."/>
            <person name="Sakamoto M."/>
            <person name="Benno Y."/>
            <person name="Suzuki N."/>
            <person name="Matsunaga N."/>
            <person name="Koshihara K."/>
            <person name="Seki M."/>
            <person name="Komiya H."/>
            <person name="Walker B."/>
            <person name="Young S."/>
            <person name="Zeng Q."/>
            <person name="Gargeya S."/>
            <person name="Fitzgerald M."/>
            <person name="Haas B."/>
            <person name="Abouelleil A."/>
            <person name="Allen A.W."/>
            <person name="Alvarado L."/>
            <person name="Arachchi H.M."/>
            <person name="Berlin A.M."/>
            <person name="Chapman S.B."/>
            <person name="Gainer-Dewar J."/>
            <person name="Goldberg J."/>
            <person name="Griggs A."/>
            <person name="Gujja S."/>
            <person name="Hansen M."/>
            <person name="Howarth C."/>
            <person name="Imamovic A."/>
            <person name="Ireland A."/>
            <person name="Larimer J."/>
            <person name="McCowan C."/>
            <person name="Murphy C."/>
            <person name="Pearson M."/>
            <person name="Poon T.W."/>
            <person name="Priest M."/>
            <person name="Roberts A."/>
            <person name="Saif S."/>
            <person name="Shea T."/>
            <person name="Sisk P."/>
            <person name="Sykes S."/>
            <person name="Wortman J."/>
            <person name="Nusbaum C."/>
            <person name="Birren B."/>
        </authorList>
    </citation>
    <scope>NUCLEOTIDE SEQUENCE [LARGE SCALE GENOMIC DNA]</scope>
    <source>
        <strain evidence="13 14">MS-1</strain>
    </source>
</reference>
<dbReference type="SUPFAM" id="SSF49464">
    <property type="entry name" value="Carboxypeptidase regulatory domain-like"/>
    <property type="match status" value="1"/>
</dbReference>
<dbReference type="PATRIC" id="fig|1203610.3.peg.1966"/>
<protein>
    <submittedName>
        <fullName evidence="13">SusC/RagA family TonB-linked outer membrane protein</fullName>
    </submittedName>
</protein>
<dbReference type="HOGENOM" id="CLU_004317_0_2_10"/>
<keyword evidence="3 10" id="KW-1134">Transmembrane beta strand</keyword>
<dbReference type="NCBIfam" id="TIGR04056">
    <property type="entry name" value="OMP_RagA_SusC"/>
    <property type="match status" value="1"/>
</dbReference>
<dbReference type="Gene3D" id="2.40.170.20">
    <property type="entry name" value="TonB-dependent receptor, beta-barrel domain"/>
    <property type="match status" value="1"/>
</dbReference>
<comment type="subcellular location">
    <subcellularLocation>
        <location evidence="1 10">Cell outer membrane</location>
        <topology evidence="1 10">Multi-pass membrane protein</topology>
    </subcellularLocation>
</comment>
<evidence type="ECO:0000256" key="1">
    <source>
        <dbReference type="ARBA" id="ARBA00004571"/>
    </source>
</evidence>
<organism evidence="13 14">
    <name type="scientific">Parabacteroides gordonii MS-1 = DSM 23371</name>
    <dbReference type="NCBI Taxonomy" id="1203610"/>
    <lineage>
        <taxon>Bacteria</taxon>
        <taxon>Pseudomonadati</taxon>
        <taxon>Bacteroidota</taxon>
        <taxon>Bacteroidia</taxon>
        <taxon>Bacteroidales</taxon>
        <taxon>Tannerellaceae</taxon>
        <taxon>Parabacteroides</taxon>
    </lineage>
</organism>
<dbReference type="Gene3D" id="2.170.130.10">
    <property type="entry name" value="TonB-dependent receptor, plug domain"/>
    <property type="match status" value="1"/>
</dbReference>
<dbReference type="Proteomes" id="UP000033035">
    <property type="component" value="Unassembled WGS sequence"/>
</dbReference>
<name>A0A0F5JII0_9BACT</name>
<dbReference type="InterPro" id="IPR037066">
    <property type="entry name" value="Plug_dom_sf"/>
</dbReference>
<dbReference type="GO" id="GO:0006826">
    <property type="term" value="P:iron ion transport"/>
    <property type="evidence" value="ECO:0007669"/>
    <property type="project" value="UniProtKB-KW"/>
</dbReference>
<dbReference type="AlphaFoldDB" id="A0A0F5JII0"/>
<evidence type="ECO:0000313" key="14">
    <source>
        <dbReference type="Proteomes" id="UP000033035"/>
    </source>
</evidence>
<dbReference type="Pfam" id="PF07715">
    <property type="entry name" value="Plug"/>
    <property type="match status" value="1"/>
</dbReference>
<dbReference type="InterPro" id="IPR011662">
    <property type="entry name" value="Secretin/TonB_short_N"/>
</dbReference>
<evidence type="ECO:0000256" key="2">
    <source>
        <dbReference type="ARBA" id="ARBA00022448"/>
    </source>
</evidence>